<dbReference type="AlphaFoldDB" id="A0A9P4Y7V6"/>
<accession>A0A9P4Y7V6</accession>
<sequence>IIKQESLGYTLSASAVRNVVEALLKQKGDLNALSYKWIESFKKRNPQIRYKI</sequence>
<dbReference type="RefSeq" id="XP_040779119.1">
    <property type="nucleotide sequence ID" value="XM_040915455.1"/>
</dbReference>
<dbReference type="GeneID" id="63832584"/>
<feature type="non-terminal residue" evidence="3">
    <location>
        <position position="1"/>
    </location>
</feature>
<reference evidence="3" key="1">
    <citation type="journal article" date="2020" name="Phytopathology">
        <title>Genome sequence of the chestnut blight fungus Cryphonectria parasitica EP155: A fundamental resource for an archetypical invasive plant pathogen.</title>
        <authorList>
            <person name="Crouch J.A."/>
            <person name="Dawe A."/>
            <person name="Aerts A."/>
            <person name="Barry K."/>
            <person name="Churchill A.C.L."/>
            <person name="Grimwood J."/>
            <person name="Hillman B."/>
            <person name="Milgroom M.G."/>
            <person name="Pangilinan J."/>
            <person name="Smith M."/>
            <person name="Salamov A."/>
            <person name="Schmutz J."/>
            <person name="Yadav J."/>
            <person name="Grigoriev I.V."/>
            <person name="Nuss D."/>
        </authorList>
    </citation>
    <scope>NUCLEOTIDE SEQUENCE</scope>
    <source>
        <strain evidence="3">EP155</strain>
    </source>
</reference>
<evidence type="ECO:0000313" key="3">
    <source>
        <dbReference type="EMBL" id="KAF3768158.1"/>
    </source>
</evidence>
<feature type="domain" description="HTH CENPB-type" evidence="2">
    <location>
        <begin position="1"/>
        <end position="51"/>
    </location>
</feature>
<dbReference type="InterPro" id="IPR006600">
    <property type="entry name" value="HTH_CenpB_DNA-bd_dom"/>
</dbReference>
<evidence type="ECO:0000313" key="4">
    <source>
        <dbReference type="Proteomes" id="UP000803844"/>
    </source>
</evidence>
<dbReference type="GO" id="GO:0003677">
    <property type="term" value="F:DNA binding"/>
    <property type="evidence" value="ECO:0007669"/>
    <property type="project" value="UniProtKB-KW"/>
</dbReference>
<protein>
    <recommendedName>
        <fullName evidence="2">HTH CENPB-type domain-containing protein</fullName>
    </recommendedName>
</protein>
<keyword evidence="4" id="KW-1185">Reference proteome</keyword>
<dbReference type="EMBL" id="MU032346">
    <property type="protein sequence ID" value="KAF3768158.1"/>
    <property type="molecule type" value="Genomic_DNA"/>
</dbReference>
<dbReference type="Proteomes" id="UP000803844">
    <property type="component" value="Unassembled WGS sequence"/>
</dbReference>
<keyword evidence="1" id="KW-0238">DNA-binding</keyword>
<dbReference type="PROSITE" id="PS51253">
    <property type="entry name" value="HTH_CENPB"/>
    <property type="match status" value="1"/>
</dbReference>
<evidence type="ECO:0000256" key="1">
    <source>
        <dbReference type="ARBA" id="ARBA00023125"/>
    </source>
</evidence>
<feature type="non-terminal residue" evidence="3">
    <location>
        <position position="52"/>
    </location>
</feature>
<name>A0A9P4Y7V6_CRYP1</name>
<evidence type="ECO:0000259" key="2">
    <source>
        <dbReference type="PROSITE" id="PS51253"/>
    </source>
</evidence>
<gene>
    <name evidence="3" type="ORF">M406DRAFT_20254</name>
</gene>
<organism evidence="3 4">
    <name type="scientific">Cryphonectria parasitica (strain ATCC 38755 / EP155)</name>
    <dbReference type="NCBI Taxonomy" id="660469"/>
    <lineage>
        <taxon>Eukaryota</taxon>
        <taxon>Fungi</taxon>
        <taxon>Dikarya</taxon>
        <taxon>Ascomycota</taxon>
        <taxon>Pezizomycotina</taxon>
        <taxon>Sordariomycetes</taxon>
        <taxon>Sordariomycetidae</taxon>
        <taxon>Diaporthales</taxon>
        <taxon>Cryphonectriaceae</taxon>
        <taxon>Cryphonectria-Endothia species complex</taxon>
        <taxon>Cryphonectria</taxon>
    </lineage>
</organism>
<proteinExistence type="predicted"/>
<comment type="caution">
    <text evidence="3">The sequence shown here is derived from an EMBL/GenBank/DDBJ whole genome shotgun (WGS) entry which is preliminary data.</text>
</comment>